<dbReference type="OrthoDB" id="5351184at2759"/>
<feature type="transmembrane region" description="Helical" evidence="2">
    <location>
        <begin position="553"/>
        <end position="570"/>
    </location>
</feature>
<dbReference type="Proteomes" id="UP000244722">
    <property type="component" value="Unassembled WGS sequence"/>
</dbReference>
<proteinExistence type="predicted"/>
<keyword evidence="2" id="KW-0472">Membrane</keyword>
<evidence type="ECO:0000313" key="3">
    <source>
        <dbReference type="EMBL" id="PUU80034.1"/>
    </source>
</evidence>
<keyword evidence="2" id="KW-1133">Transmembrane helix</keyword>
<dbReference type="EMBL" id="NESQ01000074">
    <property type="protein sequence ID" value="PUU80034.1"/>
    <property type="molecule type" value="Genomic_DNA"/>
</dbReference>
<feature type="transmembrane region" description="Helical" evidence="2">
    <location>
        <begin position="526"/>
        <end position="546"/>
    </location>
</feature>
<keyword evidence="1" id="KW-0175">Coiled coil</keyword>
<protein>
    <submittedName>
        <fullName evidence="3">Uncharacterized protein</fullName>
    </submittedName>
</protein>
<evidence type="ECO:0000256" key="2">
    <source>
        <dbReference type="SAM" id="Phobius"/>
    </source>
</evidence>
<accession>A0A2T6ZX63</accession>
<feature type="transmembrane region" description="Helical" evidence="2">
    <location>
        <begin position="221"/>
        <end position="252"/>
    </location>
</feature>
<evidence type="ECO:0000256" key="1">
    <source>
        <dbReference type="SAM" id="Coils"/>
    </source>
</evidence>
<keyword evidence="4" id="KW-1185">Reference proteome</keyword>
<comment type="caution">
    <text evidence="3">The sequence shown here is derived from an EMBL/GenBank/DDBJ whole genome shotgun (WGS) entry which is preliminary data.</text>
</comment>
<name>A0A2T6ZX63_TUBBO</name>
<evidence type="ECO:0000313" key="4">
    <source>
        <dbReference type="Proteomes" id="UP000244722"/>
    </source>
</evidence>
<organism evidence="3 4">
    <name type="scientific">Tuber borchii</name>
    <name type="common">White truffle</name>
    <dbReference type="NCBI Taxonomy" id="42251"/>
    <lineage>
        <taxon>Eukaryota</taxon>
        <taxon>Fungi</taxon>
        <taxon>Dikarya</taxon>
        <taxon>Ascomycota</taxon>
        <taxon>Pezizomycotina</taxon>
        <taxon>Pezizomycetes</taxon>
        <taxon>Pezizales</taxon>
        <taxon>Tuberaceae</taxon>
        <taxon>Tuber</taxon>
    </lineage>
</organism>
<sequence>MITPPSQQQRSFDERLVWLKQSVHRELRGLDALSFEDSGVIEAALAEVRRANADTVKALFPLLAHVNYIDDRLVNRLNMWSTTRAMLLWFGGVKSFERLIWGRRDGFYDAIERATTSFELALETTELAAKCGKKMAVAAGRVCNKNVLKLQGEISNIGRELQDVVKLCAEEEENVKLKSKYLEGRLEAELRGRENLEDEISEEPNRYGGVLKASVGAARTVIFGLSLAFTFTIPGLFSFGFFASIGIVTFLASWTKIFYREKDTQGIQHKIAYSEQKTEELERQLKAIKMKASELRKVAEAYGEAQRVFSLLSPRAGSMQLMTSQFETLLSKRKSVAESRLARIRDIRPPNSPSWYRPVRADVVDLSEEILKQFKQDYEEGTFTTEEEAIIMDLEEKIGHLRSRTKALQQIHARIRIESEGIENSNEMQRGSPEHLRLSAIILLGATMAVFYAWSHSQYFLQGAKFVTRQARRSILWTLKGILIKLWRTVVNMLIGLKTPFRLLCAMAPNVTYFALNVSLYLGRLFFSYTFLLPVKILIVVGLLLLRVLTTRLIVFGVMGWFLVYHGPAWDEIWNAVYGWTVWGILAGWRWSWEFSGSEGASQALVLAS</sequence>
<feature type="coiled-coil region" evidence="1">
    <location>
        <begin position="271"/>
        <end position="298"/>
    </location>
</feature>
<keyword evidence="2" id="KW-0812">Transmembrane</keyword>
<reference evidence="3 4" key="1">
    <citation type="submission" date="2017-04" db="EMBL/GenBank/DDBJ databases">
        <title>Draft genome sequence of Tuber borchii Vittad., a whitish edible truffle.</title>
        <authorList>
            <consortium name="DOE Joint Genome Institute"/>
            <person name="Murat C."/>
            <person name="Kuo A."/>
            <person name="Barry K.W."/>
            <person name="Clum A."/>
            <person name="Dockter R.B."/>
            <person name="Fauchery L."/>
            <person name="Iotti M."/>
            <person name="Kohler A."/>
            <person name="Labutti K."/>
            <person name="Lindquist E.A."/>
            <person name="Lipzen A."/>
            <person name="Ohm R.A."/>
            <person name="Wang M."/>
            <person name="Grigoriev I.V."/>
            <person name="Zambonelli A."/>
            <person name="Martin F.M."/>
        </authorList>
    </citation>
    <scope>NUCLEOTIDE SEQUENCE [LARGE SCALE GENOMIC DNA]</scope>
    <source>
        <strain evidence="3 4">Tbo3840</strain>
    </source>
</reference>
<feature type="transmembrane region" description="Helical" evidence="2">
    <location>
        <begin position="436"/>
        <end position="454"/>
    </location>
</feature>
<gene>
    <name evidence="3" type="ORF">B9Z19DRAFT_1100524</name>
</gene>
<dbReference type="AlphaFoldDB" id="A0A2T6ZX63"/>